<protein>
    <submittedName>
        <fullName evidence="1">Uncharacterized protein</fullName>
    </submittedName>
</protein>
<dbReference type="OrthoDB" id="300633at2759"/>
<gene>
    <name evidence="1" type="ORF">PSON_ATCC_30995.1.T0490060</name>
</gene>
<organism evidence="1 2">
    <name type="scientific">Paramecium sonneborni</name>
    <dbReference type="NCBI Taxonomy" id="65129"/>
    <lineage>
        <taxon>Eukaryota</taxon>
        <taxon>Sar</taxon>
        <taxon>Alveolata</taxon>
        <taxon>Ciliophora</taxon>
        <taxon>Intramacronucleata</taxon>
        <taxon>Oligohymenophorea</taxon>
        <taxon>Peniculida</taxon>
        <taxon>Parameciidae</taxon>
        <taxon>Paramecium</taxon>
    </lineage>
</organism>
<keyword evidence="2" id="KW-1185">Reference proteome</keyword>
<dbReference type="AlphaFoldDB" id="A0A8S1N8Q7"/>
<dbReference type="EMBL" id="CAJJDN010000049">
    <property type="protein sequence ID" value="CAD8085873.1"/>
    <property type="molecule type" value="Genomic_DNA"/>
</dbReference>
<sequence length="537" mass="64186">MFNASWIAPNQLTMKLSTNQNSNIFLENYPKLPQIPQRNKFLTAERPQFRIQQQIHNQKNFLSFQEIFEIDQKNKHLLKELINVLNEDLNQQTQTIQTYIQNQQDYEIKTKPYRIRNVSYDNNFQSDRSFEEGDKFHKFRKLPVNYKNSQLKHYSRTEKIHKTINANQEELRDSNIEFESKQVNTMKILNPKQLKINQKIHEQDGEIKQTLNSINESLLKKKKKFKIFGQAVFAAICLSKKYRMIQKKQLEQRNQINKNFKEYQKVIDKFSKRQAIIHEKQYYEYVVEKIMHYFKDQSFIDETQKIQNQSKEYQSDIRKLHVFKFTTLLLKNIELYTRQNTILDLINSLLNISLYQKTAIPISKFVGQRCNFYNDDCLKIPQDQLVLIALEYYFFIKLIPNLFEILNKLQEDKSNTKQKIKTNSFHLNECHFYVCVVATLLQQKIIQFFSELKKIKNPNGNIVQKTLKTTQQQNLVIKAQIVINNQLDNKGEENAIVKGLITTDLILALEQEKPQWMQFINQTFQQIIKNFRDLIPN</sequence>
<name>A0A8S1N8Q7_9CILI</name>
<evidence type="ECO:0000313" key="2">
    <source>
        <dbReference type="Proteomes" id="UP000692954"/>
    </source>
</evidence>
<evidence type="ECO:0000313" key="1">
    <source>
        <dbReference type="EMBL" id="CAD8085873.1"/>
    </source>
</evidence>
<dbReference type="Proteomes" id="UP000692954">
    <property type="component" value="Unassembled WGS sequence"/>
</dbReference>
<accession>A0A8S1N8Q7</accession>
<comment type="caution">
    <text evidence="1">The sequence shown here is derived from an EMBL/GenBank/DDBJ whole genome shotgun (WGS) entry which is preliminary data.</text>
</comment>
<reference evidence="1" key="1">
    <citation type="submission" date="2021-01" db="EMBL/GenBank/DDBJ databases">
        <authorList>
            <consortium name="Genoscope - CEA"/>
            <person name="William W."/>
        </authorList>
    </citation>
    <scope>NUCLEOTIDE SEQUENCE</scope>
</reference>
<proteinExistence type="predicted"/>